<accession>A0A813DB27</accession>
<dbReference type="EMBL" id="CAJNNV010001458">
    <property type="protein sequence ID" value="CAE8585103.1"/>
    <property type="molecule type" value="Genomic_DNA"/>
</dbReference>
<evidence type="ECO:0000313" key="1">
    <source>
        <dbReference type="EMBL" id="CAE8585103.1"/>
    </source>
</evidence>
<comment type="caution">
    <text evidence="1">The sequence shown here is derived from an EMBL/GenBank/DDBJ whole genome shotgun (WGS) entry which is preliminary data.</text>
</comment>
<evidence type="ECO:0000313" key="2">
    <source>
        <dbReference type="Proteomes" id="UP000654075"/>
    </source>
</evidence>
<keyword evidence="2" id="KW-1185">Reference proteome</keyword>
<proteinExistence type="predicted"/>
<dbReference type="InterPro" id="IPR021838">
    <property type="entry name" value="DUF3431"/>
</dbReference>
<organism evidence="1 2">
    <name type="scientific">Polarella glacialis</name>
    <name type="common">Dinoflagellate</name>
    <dbReference type="NCBI Taxonomy" id="89957"/>
    <lineage>
        <taxon>Eukaryota</taxon>
        <taxon>Sar</taxon>
        <taxon>Alveolata</taxon>
        <taxon>Dinophyceae</taxon>
        <taxon>Suessiales</taxon>
        <taxon>Suessiaceae</taxon>
        <taxon>Polarella</taxon>
    </lineage>
</organism>
<name>A0A813DB27_POLGL</name>
<dbReference type="Pfam" id="PF11913">
    <property type="entry name" value="DUF3431"/>
    <property type="match status" value="1"/>
</dbReference>
<gene>
    <name evidence="1" type="ORF">PGLA1383_LOCUS4021</name>
</gene>
<sequence>MVFLHGGEKNWHSVEKVDGDNFYFKSHLQPWEYVEDHGYLSLANGLVSRINITPGSGSPESMMMRKSEILSNSFGMDRQLVQLAAKFVGLLVPSPPTDLVSWCCCEFATTAAAIRRWLRSTWELLFNLTHCCGMDRVGSKGCDDPIAKEGMSEHAIALEVLWPFLLQKPGADGGIFGYDRELCTHTVDKDACLRDSIKC</sequence>
<reference evidence="1" key="1">
    <citation type="submission" date="2021-02" db="EMBL/GenBank/DDBJ databases">
        <authorList>
            <person name="Dougan E. K."/>
            <person name="Rhodes N."/>
            <person name="Thang M."/>
            <person name="Chan C."/>
        </authorList>
    </citation>
    <scope>NUCLEOTIDE SEQUENCE</scope>
</reference>
<dbReference type="AlphaFoldDB" id="A0A813DB27"/>
<protein>
    <submittedName>
        <fullName evidence="1">Uncharacterized protein</fullName>
    </submittedName>
</protein>
<dbReference type="Proteomes" id="UP000654075">
    <property type="component" value="Unassembled WGS sequence"/>
</dbReference>